<feature type="non-terminal residue" evidence="2">
    <location>
        <position position="1"/>
    </location>
</feature>
<feature type="compositionally biased region" description="Basic and acidic residues" evidence="1">
    <location>
        <begin position="1"/>
        <end position="20"/>
    </location>
</feature>
<evidence type="ECO:0000313" key="2">
    <source>
        <dbReference type="EMBL" id="KYP72138.1"/>
    </source>
</evidence>
<feature type="region of interest" description="Disordered" evidence="1">
    <location>
        <begin position="1"/>
        <end position="26"/>
    </location>
</feature>
<dbReference type="Proteomes" id="UP000075243">
    <property type="component" value="Chromosome 2"/>
</dbReference>
<proteinExistence type="predicted"/>
<protein>
    <recommendedName>
        <fullName evidence="4">Retrovirus-related Pol polyprotein from transposon TNT 1-94</fullName>
    </recommendedName>
</protein>
<dbReference type="PANTHER" id="PTHR11439:SF467">
    <property type="entry name" value="INTEGRASE CATALYTIC DOMAIN-CONTAINING PROTEIN"/>
    <property type="match status" value="1"/>
</dbReference>
<evidence type="ECO:0000256" key="1">
    <source>
        <dbReference type="SAM" id="MobiDB-lite"/>
    </source>
</evidence>
<name>A0A151TYS6_CAJCA</name>
<accession>A0A151TYS6</accession>
<dbReference type="EMBL" id="CM003604">
    <property type="protein sequence ID" value="KYP72138.1"/>
    <property type="molecule type" value="Genomic_DNA"/>
</dbReference>
<organism evidence="2 3">
    <name type="scientific">Cajanus cajan</name>
    <name type="common">Pigeon pea</name>
    <name type="synonym">Cajanus indicus</name>
    <dbReference type="NCBI Taxonomy" id="3821"/>
    <lineage>
        <taxon>Eukaryota</taxon>
        <taxon>Viridiplantae</taxon>
        <taxon>Streptophyta</taxon>
        <taxon>Embryophyta</taxon>
        <taxon>Tracheophyta</taxon>
        <taxon>Spermatophyta</taxon>
        <taxon>Magnoliopsida</taxon>
        <taxon>eudicotyledons</taxon>
        <taxon>Gunneridae</taxon>
        <taxon>Pentapetalae</taxon>
        <taxon>rosids</taxon>
        <taxon>fabids</taxon>
        <taxon>Fabales</taxon>
        <taxon>Fabaceae</taxon>
        <taxon>Papilionoideae</taxon>
        <taxon>50 kb inversion clade</taxon>
        <taxon>NPAAA clade</taxon>
        <taxon>indigoferoid/millettioid clade</taxon>
        <taxon>Phaseoleae</taxon>
        <taxon>Cajanus</taxon>
    </lineage>
</organism>
<keyword evidence="3" id="KW-1185">Reference proteome</keyword>
<evidence type="ECO:0008006" key="4">
    <source>
        <dbReference type="Google" id="ProtNLM"/>
    </source>
</evidence>
<evidence type="ECO:0000313" key="3">
    <source>
        <dbReference type="Proteomes" id="UP000075243"/>
    </source>
</evidence>
<sequence length="91" mass="10633">LGCKNSRDQIEQSHKIRSEESPQVEKSQNQKLVGKLIFLSQTRPNIAYVVSAVIQFMHYTDVDYARSVTDRKSTFEYCMFFCWGELDGFEE</sequence>
<dbReference type="PANTHER" id="PTHR11439">
    <property type="entry name" value="GAG-POL-RELATED RETROTRANSPOSON"/>
    <property type="match status" value="1"/>
</dbReference>
<reference evidence="2 3" key="1">
    <citation type="journal article" date="2012" name="Nat. Biotechnol.">
        <title>Draft genome sequence of pigeonpea (Cajanus cajan), an orphan legume crop of resource-poor farmers.</title>
        <authorList>
            <person name="Varshney R.K."/>
            <person name="Chen W."/>
            <person name="Li Y."/>
            <person name="Bharti A.K."/>
            <person name="Saxena R.K."/>
            <person name="Schlueter J.A."/>
            <person name="Donoghue M.T."/>
            <person name="Azam S."/>
            <person name="Fan G."/>
            <person name="Whaley A.M."/>
            <person name="Farmer A.D."/>
            <person name="Sheridan J."/>
            <person name="Iwata A."/>
            <person name="Tuteja R."/>
            <person name="Penmetsa R.V."/>
            <person name="Wu W."/>
            <person name="Upadhyaya H.D."/>
            <person name="Yang S.P."/>
            <person name="Shah T."/>
            <person name="Saxena K.B."/>
            <person name="Michael T."/>
            <person name="McCombie W.R."/>
            <person name="Yang B."/>
            <person name="Zhang G."/>
            <person name="Yang H."/>
            <person name="Wang J."/>
            <person name="Spillane C."/>
            <person name="Cook D.R."/>
            <person name="May G.D."/>
            <person name="Xu X."/>
            <person name="Jackson S.A."/>
        </authorList>
    </citation>
    <scope>NUCLEOTIDE SEQUENCE [LARGE SCALE GENOMIC DNA]</scope>
    <source>
        <strain evidence="3">cv. Asha</strain>
    </source>
</reference>
<dbReference type="AlphaFoldDB" id="A0A151TYS6"/>
<gene>
    <name evidence="2" type="ORF">KK1_004721</name>
</gene>